<dbReference type="InterPro" id="IPR001810">
    <property type="entry name" value="F-box_dom"/>
</dbReference>
<dbReference type="Gene3D" id="3.80.10.10">
    <property type="entry name" value="Ribonuclease Inhibitor"/>
    <property type="match status" value="2"/>
</dbReference>
<dbReference type="Pfam" id="PF12937">
    <property type="entry name" value="F-box-like"/>
    <property type="match status" value="1"/>
</dbReference>
<dbReference type="EMBL" id="JAAAHW010009457">
    <property type="protein sequence ID" value="KAF9940485.1"/>
    <property type="molecule type" value="Genomic_DNA"/>
</dbReference>
<dbReference type="OrthoDB" id="2433877at2759"/>
<dbReference type="SUPFAM" id="SSF81383">
    <property type="entry name" value="F-box domain"/>
    <property type="match status" value="1"/>
</dbReference>
<feature type="region of interest" description="Disordered" evidence="1">
    <location>
        <begin position="385"/>
        <end position="414"/>
    </location>
</feature>
<dbReference type="Gene3D" id="1.20.1280.50">
    <property type="match status" value="1"/>
</dbReference>
<feature type="region of interest" description="Disordered" evidence="1">
    <location>
        <begin position="293"/>
        <end position="326"/>
    </location>
</feature>
<dbReference type="SUPFAM" id="SSF52047">
    <property type="entry name" value="RNI-like"/>
    <property type="match status" value="2"/>
</dbReference>
<organism evidence="3 4">
    <name type="scientific">Modicella reniformis</name>
    <dbReference type="NCBI Taxonomy" id="1440133"/>
    <lineage>
        <taxon>Eukaryota</taxon>
        <taxon>Fungi</taxon>
        <taxon>Fungi incertae sedis</taxon>
        <taxon>Mucoromycota</taxon>
        <taxon>Mortierellomycotina</taxon>
        <taxon>Mortierellomycetes</taxon>
        <taxon>Mortierellales</taxon>
        <taxon>Mortierellaceae</taxon>
        <taxon>Modicella</taxon>
    </lineage>
</organism>
<feature type="compositionally biased region" description="Acidic residues" evidence="1">
    <location>
        <begin position="299"/>
        <end position="326"/>
    </location>
</feature>
<proteinExistence type="predicted"/>
<gene>
    <name evidence="3" type="ORF">BGZ65_006864</name>
</gene>
<accession>A0A9P6LU74</accession>
<evidence type="ECO:0000256" key="1">
    <source>
        <dbReference type="SAM" id="MobiDB-lite"/>
    </source>
</evidence>
<evidence type="ECO:0000313" key="3">
    <source>
        <dbReference type="EMBL" id="KAF9940485.1"/>
    </source>
</evidence>
<dbReference type="AlphaFoldDB" id="A0A9P6LU74"/>
<dbReference type="InterPro" id="IPR036047">
    <property type="entry name" value="F-box-like_dom_sf"/>
</dbReference>
<dbReference type="SMART" id="SM00256">
    <property type="entry name" value="FBOX"/>
    <property type="match status" value="1"/>
</dbReference>
<name>A0A9P6LU74_9FUNG</name>
<evidence type="ECO:0000259" key="2">
    <source>
        <dbReference type="SMART" id="SM00256"/>
    </source>
</evidence>
<reference evidence="3" key="1">
    <citation type="journal article" date="2020" name="Fungal Divers.">
        <title>Resolving the Mortierellaceae phylogeny through synthesis of multi-gene phylogenetics and phylogenomics.</title>
        <authorList>
            <person name="Vandepol N."/>
            <person name="Liber J."/>
            <person name="Desiro A."/>
            <person name="Na H."/>
            <person name="Kennedy M."/>
            <person name="Barry K."/>
            <person name="Grigoriev I.V."/>
            <person name="Miller A.N."/>
            <person name="O'Donnell K."/>
            <person name="Stajich J.E."/>
            <person name="Bonito G."/>
        </authorList>
    </citation>
    <scope>NUCLEOTIDE SEQUENCE</scope>
    <source>
        <strain evidence="3">MES-2147</strain>
    </source>
</reference>
<keyword evidence="4" id="KW-1185">Reference proteome</keyword>
<sequence length="938" mass="106822">MTDENSKQPIAMNLPPEILAKIGSYVDRKTLPKACLVCKIWLACLRPILWRNIRLGACTDSTLVEQFSRNHGYVRHVVLEEMSSFLADMLGVKIKDDDEYRAPSSHPTQSHKTLLDCRNLLSLSFKYGYTSAGTRTNKPASHLQASAKLIANNKSTLRELFISGAVPPIKPNELVAEMPHLESLILEEWDLLTSKKLIRILQSRSHSLKKLSLEMNELAIPFWDLRHWRLKWNQLQQPGGSKSIDNSIHGRPLSEIGLTKITTLIIDRSTVSMRGLLDLAAVMPDLQELSLRDSSGIGELDDYGEDNDDDEEEEEEDEEDCGEDEYDNQSNLTIHRLVHLTPLPLMAYASVIQNENLQSQGASAEPTSSHLATAAGDADYTDVTAQEEDSDIPELEGPDATAQEEGDDIPDLMEPDTTAQKVNVLPDLEKSSAPSATVLMDPYEDWEGMDDDEDYIFDDYVGLYDDYEDPPSPYAYDEDGNMDPEAAYFWQSHFSSFPSFPLTVRSNHHLHSKMRQLQRFCPLIQVFDFSLCRSDNLDEAFFIFVCELWGPHGKTLCSDTSTPGDNSSTKALCPSSPGLKTLVIQEVCAFTPQFFGKVFFNCVDTLTKLDLSMSVERRWDVRAAPYEREIRSKTYFDDILKILTTCSGLEVLHVEPYPVNARLIADCKEDWICKSLRSLWICIEFDPVSAILGREAMPKEKEREIQIKTCKQLGLLARLEHLHLEGGRPVSRDSSLETSYQDGWQMRRLPNRSDQPTRRYLALSIDTGLKELAGLVKLETLNLVHLGPHSLKKEAELEWLGSYWPALKRLDGLWDRTVLRNKVNTLCEELGPNILRLPSVTEIHKAIRKRYEDVQKKGVPLAPELDLDSDRDVFHLRQHHRHIEVDKGFMDKLLRREGLETFGVPEEPHLMHRPDGKEMDVEKKQKMYVKYARQKHLY</sequence>
<dbReference type="InterPro" id="IPR032675">
    <property type="entry name" value="LRR_dom_sf"/>
</dbReference>
<evidence type="ECO:0000313" key="4">
    <source>
        <dbReference type="Proteomes" id="UP000749646"/>
    </source>
</evidence>
<feature type="domain" description="F-box" evidence="2">
    <location>
        <begin position="14"/>
        <end position="53"/>
    </location>
</feature>
<dbReference type="Proteomes" id="UP000749646">
    <property type="component" value="Unassembled WGS sequence"/>
</dbReference>
<comment type="caution">
    <text evidence="3">The sequence shown here is derived from an EMBL/GenBank/DDBJ whole genome shotgun (WGS) entry which is preliminary data.</text>
</comment>
<protein>
    <recommendedName>
        <fullName evidence="2">F-box domain-containing protein</fullName>
    </recommendedName>
</protein>